<dbReference type="InterPro" id="IPR037171">
    <property type="entry name" value="NagB/RpiA_transferase-like"/>
</dbReference>
<feature type="binding site" evidence="4">
    <location>
        <position position="56"/>
    </location>
    <ligand>
        <name>substrate</name>
    </ligand>
</feature>
<dbReference type="RefSeq" id="WP_244822684.1">
    <property type="nucleotide sequence ID" value="NZ_CP112998.1"/>
</dbReference>
<dbReference type="InterPro" id="IPR024185">
    <property type="entry name" value="FTHF_cligase-like_sf"/>
</dbReference>
<keyword evidence="7" id="KW-1185">Reference proteome</keyword>
<comment type="catalytic activity">
    <reaction evidence="5">
        <text>(6S)-5-formyl-5,6,7,8-tetrahydrofolate + ATP = (6R)-5,10-methenyltetrahydrofolate + ADP + phosphate</text>
        <dbReference type="Rhea" id="RHEA:10488"/>
        <dbReference type="ChEBI" id="CHEBI:30616"/>
        <dbReference type="ChEBI" id="CHEBI:43474"/>
        <dbReference type="ChEBI" id="CHEBI:57455"/>
        <dbReference type="ChEBI" id="CHEBI:57457"/>
        <dbReference type="ChEBI" id="CHEBI:456216"/>
        <dbReference type="EC" id="6.3.3.2"/>
    </reaction>
</comment>
<feature type="binding site" evidence="4">
    <location>
        <begin position="137"/>
        <end position="145"/>
    </location>
    <ligand>
        <name>ATP</name>
        <dbReference type="ChEBI" id="CHEBI:30616"/>
    </ligand>
</feature>
<feature type="binding site" evidence="4">
    <location>
        <begin position="3"/>
        <end position="7"/>
    </location>
    <ligand>
        <name>ATP</name>
        <dbReference type="ChEBI" id="CHEBI:30616"/>
    </ligand>
</feature>
<feature type="binding site" evidence="4">
    <location>
        <position position="49"/>
    </location>
    <ligand>
        <name>substrate</name>
    </ligand>
</feature>
<dbReference type="Pfam" id="PF01812">
    <property type="entry name" value="5-FTHF_cyc-lig"/>
    <property type="match status" value="1"/>
</dbReference>
<dbReference type="AlphaFoldDB" id="A0A9E8SJJ7"/>
<dbReference type="GO" id="GO:0005524">
    <property type="term" value="F:ATP binding"/>
    <property type="evidence" value="ECO:0007669"/>
    <property type="project" value="UniProtKB-KW"/>
</dbReference>
<keyword evidence="5" id="KW-0460">Magnesium</keyword>
<keyword evidence="2 4" id="KW-0547">Nucleotide-binding</keyword>
<organism evidence="6 7">
    <name type="scientific">Dyadobacter pollutisoli</name>
    <dbReference type="NCBI Taxonomy" id="2910158"/>
    <lineage>
        <taxon>Bacteria</taxon>
        <taxon>Pseudomonadati</taxon>
        <taxon>Bacteroidota</taxon>
        <taxon>Cytophagia</taxon>
        <taxon>Cytophagales</taxon>
        <taxon>Spirosomataceae</taxon>
        <taxon>Dyadobacter</taxon>
    </lineage>
</organism>
<dbReference type="NCBIfam" id="TIGR02727">
    <property type="entry name" value="MTHFS_bact"/>
    <property type="match status" value="1"/>
</dbReference>
<dbReference type="GO" id="GO:0030272">
    <property type="term" value="F:5-formyltetrahydrofolate cyclo-ligase activity"/>
    <property type="evidence" value="ECO:0007669"/>
    <property type="project" value="UniProtKB-EC"/>
</dbReference>
<dbReference type="GO" id="GO:0035999">
    <property type="term" value="P:tetrahydrofolate interconversion"/>
    <property type="evidence" value="ECO:0007669"/>
    <property type="project" value="TreeGrafter"/>
</dbReference>
<dbReference type="EMBL" id="CP112998">
    <property type="protein sequence ID" value="WAC10923.1"/>
    <property type="molecule type" value="Genomic_DNA"/>
</dbReference>
<name>A0A9E8SJJ7_9BACT</name>
<evidence type="ECO:0000313" key="6">
    <source>
        <dbReference type="EMBL" id="WAC10923.1"/>
    </source>
</evidence>
<dbReference type="PANTHER" id="PTHR23407">
    <property type="entry name" value="ATPASE INHIBITOR/5-FORMYLTETRAHYDROFOLATE CYCLO-LIGASE"/>
    <property type="match status" value="1"/>
</dbReference>
<evidence type="ECO:0000256" key="5">
    <source>
        <dbReference type="RuleBase" id="RU361279"/>
    </source>
</evidence>
<dbReference type="Proteomes" id="UP001164653">
    <property type="component" value="Chromosome"/>
</dbReference>
<comment type="similarity">
    <text evidence="1 5">Belongs to the 5-formyltetrahydrofolate cyclo-ligase family.</text>
</comment>
<dbReference type="PANTHER" id="PTHR23407:SF1">
    <property type="entry name" value="5-FORMYLTETRAHYDROFOLATE CYCLO-LIGASE"/>
    <property type="match status" value="1"/>
</dbReference>
<dbReference type="PIRSF" id="PIRSF006806">
    <property type="entry name" value="FTHF_cligase"/>
    <property type="match status" value="1"/>
</dbReference>
<keyword evidence="3 4" id="KW-0067">ATP-binding</keyword>
<comment type="cofactor">
    <cofactor evidence="5">
        <name>Mg(2+)</name>
        <dbReference type="ChEBI" id="CHEBI:18420"/>
    </cofactor>
</comment>
<dbReference type="SUPFAM" id="SSF100950">
    <property type="entry name" value="NagB/RpiA/CoA transferase-like"/>
    <property type="match status" value="1"/>
</dbReference>
<evidence type="ECO:0000256" key="1">
    <source>
        <dbReference type="ARBA" id="ARBA00010638"/>
    </source>
</evidence>
<evidence type="ECO:0000313" key="7">
    <source>
        <dbReference type="Proteomes" id="UP001164653"/>
    </source>
</evidence>
<protein>
    <recommendedName>
        <fullName evidence="5">5-formyltetrahydrofolate cyclo-ligase</fullName>
        <ecNumber evidence="5">6.3.3.2</ecNumber>
    </recommendedName>
</protein>
<keyword evidence="6" id="KW-0436">Ligase</keyword>
<dbReference type="GO" id="GO:0009396">
    <property type="term" value="P:folic acid-containing compound biosynthetic process"/>
    <property type="evidence" value="ECO:0007669"/>
    <property type="project" value="TreeGrafter"/>
</dbReference>
<evidence type="ECO:0000256" key="4">
    <source>
        <dbReference type="PIRSR" id="PIRSR006806-1"/>
    </source>
</evidence>
<gene>
    <name evidence="6" type="ORF">ON006_24645</name>
</gene>
<evidence type="ECO:0000256" key="2">
    <source>
        <dbReference type="ARBA" id="ARBA00022741"/>
    </source>
</evidence>
<sequence length="192" mass="22055">MDKALLRKDFLMKRIRLTQEEASIKTDLIIKNLLQSLELLAFETVHIFLPQLGKNEIDTWKIIPQLRISFPDVSIAVPYVIPGTREMEHCLLDSQTILIPNQWKIPEPDPQSSKIIYPENIDVVLVPLLAFDLKGYRVGYGGGYYDRFLAQCRPDTIRIGLSYFGPVDEIGDIDPYDVPLHYCITPGQTYQF</sequence>
<dbReference type="EC" id="6.3.3.2" evidence="5"/>
<proteinExistence type="inferred from homology"/>
<accession>A0A9E8SJJ7</accession>
<dbReference type="Gene3D" id="3.40.50.10420">
    <property type="entry name" value="NagB/RpiA/CoA transferase-like"/>
    <property type="match status" value="1"/>
</dbReference>
<dbReference type="KEGG" id="dpf:ON006_24645"/>
<reference evidence="6" key="1">
    <citation type="submission" date="2022-11" db="EMBL/GenBank/DDBJ databases">
        <title>Dyadobacter pollutisoli sp. nov., isolated from plastic dumped soil.</title>
        <authorList>
            <person name="Kim J.M."/>
            <person name="Kim K.R."/>
            <person name="Lee J.K."/>
            <person name="Hao L."/>
            <person name="Jeon C.O."/>
        </authorList>
    </citation>
    <scope>NUCLEOTIDE SEQUENCE</scope>
    <source>
        <strain evidence="6">U1</strain>
    </source>
</reference>
<keyword evidence="5" id="KW-0479">Metal-binding</keyword>
<dbReference type="InterPro" id="IPR002698">
    <property type="entry name" value="FTHF_cligase"/>
</dbReference>
<evidence type="ECO:0000256" key="3">
    <source>
        <dbReference type="ARBA" id="ARBA00022840"/>
    </source>
</evidence>
<dbReference type="GO" id="GO:0046872">
    <property type="term" value="F:metal ion binding"/>
    <property type="evidence" value="ECO:0007669"/>
    <property type="project" value="UniProtKB-KW"/>
</dbReference>